<keyword evidence="1" id="KW-0472">Membrane</keyword>
<evidence type="ECO:0000256" key="1">
    <source>
        <dbReference type="SAM" id="Phobius"/>
    </source>
</evidence>
<feature type="transmembrane region" description="Helical" evidence="1">
    <location>
        <begin position="12"/>
        <end position="32"/>
    </location>
</feature>
<keyword evidence="1" id="KW-1133">Transmembrane helix</keyword>
<sequence>MTAGRPRRRGVWVALAVATALIVVAPVGLLAFGRAVRRTDASETPYRHAIRELRLDMDGAGVSVGPGPDGEARVYKDLRWGLSKPEVAESIVDDVLFVTFRCSGADWIGAECGADIDVRVPAGTRVSAVSRSGQIDVRGLSGDLDLRTGSGEINVAGARGRLRLRARSGTIKGRGLAAAKTQATVSSGVLDLRYAEPPQTVDATARSGLAKIIVPPGSHYRVAGWTGSGTAHLNKALVDDSAQNRINVHSGSGATYLDYRDD</sequence>
<proteinExistence type="predicted"/>
<reference evidence="3 4" key="1">
    <citation type="submission" date="2019-03" db="EMBL/GenBank/DDBJ databases">
        <title>Draft genome sequences of novel Actinobacteria.</title>
        <authorList>
            <person name="Sahin N."/>
            <person name="Ay H."/>
            <person name="Saygin H."/>
        </authorList>
    </citation>
    <scope>NUCLEOTIDE SEQUENCE [LARGE SCALE GENOMIC DNA]</scope>
    <source>
        <strain evidence="3 4">DSM 45941</strain>
    </source>
</reference>
<keyword evidence="4" id="KW-1185">Reference proteome</keyword>
<accession>A0A4R5AK72</accession>
<dbReference type="AlphaFoldDB" id="A0A4R5AK72"/>
<gene>
    <name evidence="3" type="ORF">E1293_31855</name>
</gene>
<name>A0A4R5AK72_9ACTN</name>
<evidence type="ECO:0000259" key="2">
    <source>
        <dbReference type="Pfam" id="PF13349"/>
    </source>
</evidence>
<evidence type="ECO:0000313" key="3">
    <source>
        <dbReference type="EMBL" id="TDD73258.1"/>
    </source>
</evidence>
<evidence type="ECO:0000313" key="4">
    <source>
        <dbReference type="Proteomes" id="UP000295578"/>
    </source>
</evidence>
<comment type="caution">
    <text evidence="3">The sequence shown here is derived from an EMBL/GenBank/DDBJ whole genome shotgun (WGS) entry which is preliminary data.</text>
</comment>
<dbReference type="InterPro" id="IPR025164">
    <property type="entry name" value="Toastrack_DUF4097"/>
</dbReference>
<feature type="domain" description="DUF4097" evidence="2">
    <location>
        <begin position="124"/>
        <end position="245"/>
    </location>
</feature>
<dbReference type="EMBL" id="SMKY01000195">
    <property type="protein sequence ID" value="TDD73258.1"/>
    <property type="molecule type" value="Genomic_DNA"/>
</dbReference>
<dbReference type="RefSeq" id="WP_132201197.1">
    <property type="nucleotide sequence ID" value="NZ_SMKY01000195.1"/>
</dbReference>
<dbReference type="Pfam" id="PF13349">
    <property type="entry name" value="DUF4097"/>
    <property type="match status" value="1"/>
</dbReference>
<dbReference type="OrthoDB" id="4190102at2"/>
<protein>
    <recommendedName>
        <fullName evidence="2">DUF4097 domain-containing protein</fullName>
    </recommendedName>
</protein>
<organism evidence="3 4">
    <name type="scientific">Actinomadura darangshiensis</name>
    <dbReference type="NCBI Taxonomy" id="705336"/>
    <lineage>
        <taxon>Bacteria</taxon>
        <taxon>Bacillati</taxon>
        <taxon>Actinomycetota</taxon>
        <taxon>Actinomycetes</taxon>
        <taxon>Streptosporangiales</taxon>
        <taxon>Thermomonosporaceae</taxon>
        <taxon>Actinomadura</taxon>
    </lineage>
</organism>
<dbReference type="Proteomes" id="UP000295578">
    <property type="component" value="Unassembled WGS sequence"/>
</dbReference>
<keyword evidence="1" id="KW-0812">Transmembrane</keyword>